<dbReference type="GO" id="GO:0070291">
    <property type="term" value="P:N-acylethanolamine metabolic process"/>
    <property type="evidence" value="ECO:0007669"/>
    <property type="project" value="TreeGrafter"/>
</dbReference>
<proteinExistence type="predicted"/>
<dbReference type="PANTHER" id="PTHR15032">
    <property type="entry name" value="N-ACYL-PHOSPHATIDYLETHANOLAMINE-HYDROLYZING PHOSPHOLIPASE D"/>
    <property type="match status" value="1"/>
</dbReference>
<comment type="caution">
    <text evidence="2">The sequence shown here is derived from an EMBL/GenBank/DDBJ whole genome shotgun (WGS) entry which is preliminary data.</text>
</comment>
<gene>
    <name evidence="2" type="ORF">MEDL_30372</name>
</gene>
<dbReference type="EMBL" id="CAJPWZ010001489">
    <property type="protein sequence ID" value="CAG2216706.1"/>
    <property type="molecule type" value="Genomic_DNA"/>
</dbReference>
<reference evidence="2" key="1">
    <citation type="submission" date="2021-03" db="EMBL/GenBank/DDBJ databases">
        <authorList>
            <person name="Bekaert M."/>
        </authorList>
    </citation>
    <scope>NUCLEOTIDE SEQUENCE</scope>
</reference>
<dbReference type="PANTHER" id="PTHR15032:SF4">
    <property type="entry name" value="N-ACYL-PHOSPHATIDYLETHANOLAMINE-HYDROLYZING PHOSPHOLIPASE D"/>
    <property type="match status" value="1"/>
</dbReference>
<dbReference type="GO" id="GO:0005737">
    <property type="term" value="C:cytoplasm"/>
    <property type="evidence" value="ECO:0007669"/>
    <property type="project" value="TreeGrafter"/>
</dbReference>
<dbReference type="Proteomes" id="UP000683360">
    <property type="component" value="Unassembled WGS sequence"/>
</dbReference>
<protein>
    <submittedName>
        <fullName evidence="2">NAPEPLD</fullName>
        <ecNumber evidence="2">3.1.4.54</ecNumber>
    </submittedName>
</protein>
<organism evidence="2 3">
    <name type="scientific">Mytilus edulis</name>
    <name type="common">Blue mussel</name>
    <dbReference type="NCBI Taxonomy" id="6550"/>
    <lineage>
        <taxon>Eukaryota</taxon>
        <taxon>Metazoa</taxon>
        <taxon>Spiralia</taxon>
        <taxon>Lophotrochozoa</taxon>
        <taxon>Mollusca</taxon>
        <taxon>Bivalvia</taxon>
        <taxon>Autobranchia</taxon>
        <taxon>Pteriomorphia</taxon>
        <taxon>Mytilida</taxon>
        <taxon>Mytiloidea</taxon>
        <taxon>Mytilidae</taxon>
        <taxon>Mytilinae</taxon>
        <taxon>Mytilus</taxon>
    </lineage>
</organism>
<dbReference type="EC" id="3.1.4.54" evidence="2"/>
<dbReference type="GO" id="GO:0070292">
    <property type="term" value="P:N-acylphosphatidylethanolamine metabolic process"/>
    <property type="evidence" value="ECO:0007669"/>
    <property type="project" value="TreeGrafter"/>
</dbReference>
<feature type="domain" description="Metallo-beta-lactamase" evidence="1">
    <location>
        <begin position="127"/>
        <end position="327"/>
    </location>
</feature>
<dbReference type="AlphaFoldDB" id="A0A8S3SBD2"/>
<evidence type="ECO:0000313" key="3">
    <source>
        <dbReference type="Proteomes" id="UP000683360"/>
    </source>
</evidence>
<name>A0A8S3SBD2_MYTED</name>
<evidence type="ECO:0000259" key="1">
    <source>
        <dbReference type="Pfam" id="PF12706"/>
    </source>
</evidence>
<keyword evidence="3" id="KW-1185">Reference proteome</keyword>
<keyword evidence="2" id="KW-0378">Hydrolase</keyword>
<sequence length="378" mass="43205">MGLQKSKRTYQLGPLGKLVKTGTNKFSPKVPPFSDPLPDEFTNPIVLKNDCYENPWKGFKFPGLGGLLKFIFISKDNSNIPKSQELDKTLPVEKPNFDRLNNPPPNDIQVTWIGHASVLVQFDGLTVLTDPIFSQRASMSQWFGPKRFRPIPCEVKDLPNINIVVISHTHYDHLDHGSVQQLNERFGKDLAWYVPKGTKQWMTNVGCEDVTELTWWEEAVFPKKTDFKLVCTPCQHWCKRNLIDTNKALWGSWLVKGPKHSFYFAGDTAYCEGFEQIGRKYGPISFAAIPIGAYEPRNFMKNQHVNPEEAVKIHEDIKAENSLGIHWGTFKLTTEHYLEPRSKLTEELKNKNIPISSFFTLPHGRVHVIGKDKLSNDE</sequence>
<evidence type="ECO:0000313" key="2">
    <source>
        <dbReference type="EMBL" id="CAG2216706.1"/>
    </source>
</evidence>
<dbReference type="OrthoDB" id="332863at2759"/>
<dbReference type="InterPro" id="IPR036866">
    <property type="entry name" value="RibonucZ/Hydroxyglut_hydro"/>
</dbReference>
<dbReference type="GO" id="GO:0070290">
    <property type="term" value="F:N-acylphosphatidylethanolamine-specific phospholipase D activity"/>
    <property type="evidence" value="ECO:0007669"/>
    <property type="project" value="UniProtKB-EC"/>
</dbReference>
<dbReference type="SUPFAM" id="SSF56281">
    <property type="entry name" value="Metallo-hydrolase/oxidoreductase"/>
    <property type="match status" value="1"/>
</dbReference>
<dbReference type="Pfam" id="PF12706">
    <property type="entry name" value="Lactamase_B_2"/>
    <property type="match status" value="1"/>
</dbReference>
<dbReference type="InterPro" id="IPR001279">
    <property type="entry name" value="Metallo-B-lactamas"/>
</dbReference>
<dbReference type="Gene3D" id="3.60.15.10">
    <property type="entry name" value="Ribonuclease Z/Hydroxyacylglutathione hydrolase-like"/>
    <property type="match status" value="1"/>
</dbReference>
<accession>A0A8S3SBD2</accession>